<feature type="transmembrane region" description="Helical" evidence="1">
    <location>
        <begin position="23"/>
        <end position="45"/>
    </location>
</feature>
<organism evidence="2">
    <name type="scientific">marine sediment metagenome</name>
    <dbReference type="NCBI Taxonomy" id="412755"/>
    <lineage>
        <taxon>unclassified sequences</taxon>
        <taxon>metagenomes</taxon>
        <taxon>ecological metagenomes</taxon>
    </lineage>
</organism>
<feature type="non-terminal residue" evidence="2">
    <location>
        <position position="1"/>
    </location>
</feature>
<keyword evidence="1" id="KW-1133">Transmembrane helix</keyword>
<dbReference type="Gene3D" id="2.60.40.1820">
    <property type="match status" value="1"/>
</dbReference>
<evidence type="ECO:0000313" key="2">
    <source>
        <dbReference type="EMBL" id="GAH48618.1"/>
    </source>
</evidence>
<feature type="transmembrane region" description="Helical" evidence="1">
    <location>
        <begin position="51"/>
        <end position="71"/>
    </location>
</feature>
<feature type="transmembrane region" description="Helical" evidence="1">
    <location>
        <begin position="110"/>
        <end position="130"/>
    </location>
</feature>
<protein>
    <submittedName>
        <fullName evidence="2">Uncharacterized protein</fullName>
    </submittedName>
</protein>
<sequence>YSLSLILREIFSRVLQTANASDMVSYFWAFLHFFFVSITILKVGLPMTPTITLTVLSLILVWSYITARWLMVAVSRLRETDVRPFLSSFSRKMVSDLTAENESRNRKLRLGYIVLFSVALISTLLTGYMLNQYTDTYSLLMKTEIDVEVTHFDYNLGEPTLNLSVRIVNPNQKELQLRKIEFNVYLNQKYMEHQVIMQIPTVNPESQANFICSMSLPQDRMFTIEDAEEQGKWEWKVSGSGYVDTLFGDTLLRFKTIKTLPPT</sequence>
<comment type="caution">
    <text evidence="2">The sequence shown here is derived from an EMBL/GenBank/DDBJ whole genome shotgun (WGS) entry which is preliminary data.</text>
</comment>
<reference evidence="2" key="1">
    <citation type="journal article" date="2014" name="Front. Microbiol.">
        <title>High frequency of phylogenetically diverse reductive dehalogenase-homologous genes in deep subseafloor sedimentary metagenomes.</title>
        <authorList>
            <person name="Kawai M."/>
            <person name="Futagami T."/>
            <person name="Toyoda A."/>
            <person name="Takaki Y."/>
            <person name="Nishi S."/>
            <person name="Hori S."/>
            <person name="Arai W."/>
            <person name="Tsubouchi T."/>
            <person name="Morono Y."/>
            <person name="Uchiyama I."/>
            <person name="Ito T."/>
            <person name="Fujiyama A."/>
            <person name="Inagaki F."/>
            <person name="Takami H."/>
        </authorList>
    </citation>
    <scope>NUCLEOTIDE SEQUENCE</scope>
    <source>
        <strain evidence="2">Expedition CK06-06</strain>
    </source>
</reference>
<dbReference type="EMBL" id="BARU01024339">
    <property type="protein sequence ID" value="GAH48618.1"/>
    <property type="molecule type" value="Genomic_DNA"/>
</dbReference>
<keyword evidence="1" id="KW-0472">Membrane</keyword>
<name>X1HTL3_9ZZZZ</name>
<accession>X1HTL3</accession>
<proteinExistence type="predicted"/>
<dbReference type="SUPFAM" id="SSF117070">
    <property type="entry name" value="LEA14-like"/>
    <property type="match status" value="1"/>
</dbReference>
<evidence type="ECO:0000256" key="1">
    <source>
        <dbReference type="SAM" id="Phobius"/>
    </source>
</evidence>
<dbReference type="AlphaFoldDB" id="X1HTL3"/>
<keyword evidence="1" id="KW-0812">Transmembrane</keyword>
<gene>
    <name evidence="2" type="ORF">S03H2_39381</name>
</gene>